<reference evidence="1 2" key="2">
    <citation type="submission" date="2016-05" db="EMBL/GenBank/DDBJ databases">
        <title>Lineage-specific infection strategies underlie the spectrum of fungal disease in amphibians.</title>
        <authorList>
            <person name="Cuomo C.A."/>
            <person name="Farrer R.A."/>
            <person name="James T."/>
            <person name="Longcore J."/>
            <person name="Birren B."/>
        </authorList>
    </citation>
    <scope>NUCLEOTIDE SEQUENCE [LARGE SCALE GENOMIC DNA]</scope>
    <source>
        <strain evidence="1 2">JEL423</strain>
    </source>
</reference>
<name>A0A177WN94_BATDL</name>
<protein>
    <submittedName>
        <fullName evidence="1">Uncharacterized protein</fullName>
    </submittedName>
</protein>
<gene>
    <name evidence="1" type="ORF">BDEG_24943</name>
</gene>
<evidence type="ECO:0000313" key="2">
    <source>
        <dbReference type="Proteomes" id="UP000077115"/>
    </source>
</evidence>
<dbReference type="EMBL" id="DS022305">
    <property type="protein sequence ID" value="OAJ41322.1"/>
    <property type="molecule type" value="Genomic_DNA"/>
</dbReference>
<dbReference type="STRING" id="403673.A0A177WN94"/>
<dbReference type="VEuPathDB" id="FungiDB:BDEG_24943"/>
<proteinExistence type="predicted"/>
<reference evidence="1 2" key="1">
    <citation type="submission" date="2006-10" db="EMBL/GenBank/DDBJ databases">
        <title>The Genome Sequence of Batrachochytrium dendrobatidis JEL423.</title>
        <authorList>
            <consortium name="The Broad Institute Genome Sequencing Platform"/>
            <person name="Birren B."/>
            <person name="Lander E."/>
            <person name="Galagan J."/>
            <person name="Cuomo C."/>
            <person name="Devon K."/>
            <person name="Jaffe D."/>
            <person name="Butler J."/>
            <person name="Alvarez P."/>
            <person name="Gnerre S."/>
            <person name="Grabherr M."/>
            <person name="Kleber M."/>
            <person name="Mauceli E."/>
            <person name="Brockman W."/>
            <person name="Young S."/>
            <person name="LaButti K."/>
            <person name="Sykes S."/>
            <person name="DeCaprio D."/>
            <person name="Crawford M."/>
            <person name="Koehrsen M."/>
            <person name="Engels R."/>
            <person name="Montgomery P."/>
            <person name="Pearson M."/>
            <person name="Howarth C."/>
            <person name="Larson L."/>
            <person name="White J."/>
            <person name="O'Leary S."/>
            <person name="Kodira C."/>
            <person name="Zeng Q."/>
            <person name="Yandava C."/>
            <person name="Alvarado L."/>
            <person name="Longcore J."/>
            <person name="James T."/>
        </authorList>
    </citation>
    <scope>NUCLEOTIDE SEQUENCE [LARGE SCALE GENOMIC DNA]</scope>
    <source>
        <strain evidence="1 2">JEL423</strain>
    </source>
</reference>
<accession>A0A177WN94</accession>
<organism evidence="1 2">
    <name type="scientific">Batrachochytrium dendrobatidis (strain JEL423)</name>
    <dbReference type="NCBI Taxonomy" id="403673"/>
    <lineage>
        <taxon>Eukaryota</taxon>
        <taxon>Fungi</taxon>
        <taxon>Fungi incertae sedis</taxon>
        <taxon>Chytridiomycota</taxon>
        <taxon>Chytridiomycota incertae sedis</taxon>
        <taxon>Chytridiomycetes</taxon>
        <taxon>Rhizophydiales</taxon>
        <taxon>Rhizophydiales incertae sedis</taxon>
        <taxon>Batrachochytrium</taxon>
    </lineage>
</organism>
<sequence length="81" mass="9293">MSATPSKPIEQEFPFPYQPWDIQTKFMQSLYKTLDNNHVGIYESPTGTVSVWSSNVLLQPYSCKTEPLYSSCSHCFYSDSE</sequence>
<evidence type="ECO:0000313" key="1">
    <source>
        <dbReference type="EMBL" id="OAJ41322.1"/>
    </source>
</evidence>
<dbReference type="Proteomes" id="UP000077115">
    <property type="component" value="Unassembled WGS sequence"/>
</dbReference>
<dbReference type="AlphaFoldDB" id="A0A177WN94"/>